<dbReference type="AlphaFoldDB" id="A0A9X6RKP5"/>
<reference evidence="2" key="1">
    <citation type="submission" date="2017-01" db="EMBL/GenBank/DDBJ databases">
        <title>Comparative genomics of anhydrobiosis in the tardigrade Hypsibius dujardini.</title>
        <authorList>
            <person name="Yoshida Y."/>
            <person name="Koutsovoulos G."/>
            <person name="Laetsch D."/>
            <person name="Stevens L."/>
            <person name="Kumar S."/>
            <person name="Horikawa D."/>
            <person name="Ishino K."/>
            <person name="Komine S."/>
            <person name="Tomita M."/>
            <person name="Blaxter M."/>
            <person name="Arakawa K."/>
        </authorList>
    </citation>
    <scope>NUCLEOTIDE SEQUENCE [LARGE SCALE GENOMIC DNA]</scope>
    <source>
        <strain evidence="2">Z151</strain>
    </source>
</reference>
<comment type="caution">
    <text evidence="1">The sequence shown here is derived from an EMBL/GenBank/DDBJ whole genome shotgun (WGS) entry which is preliminary data.</text>
</comment>
<evidence type="ECO:0000313" key="2">
    <source>
        <dbReference type="Proteomes" id="UP000192578"/>
    </source>
</evidence>
<accession>A0A9X6RKP5</accession>
<protein>
    <submittedName>
        <fullName evidence="1">Uncharacterized protein</fullName>
    </submittedName>
</protein>
<gene>
    <name evidence="1" type="ORF">BV898_15919</name>
</gene>
<dbReference type="Proteomes" id="UP000192578">
    <property type="component" value="Unassembled WGS sequence"/>
</dbReference>
<sequence length="84" mass="9509">MPELGQLSVFGGNVRDNNLLDSFSTGWNTTWYQAGIVLFECQTMLDHVLLTVALDSLRQAMRRRFCCSPNCRQTFLVTRQAPPA</sequence>
<dbReference type="EMBL" id="MTYJ01000227">
    <property type="protein sequence ID" value="OWA51438.1"/>
    <property type="molecule type" value="Genomic_DNA"/>
</dbReference>
<evidence type="ECO:0000313" key="1">
    <source>
        <dbReference type="EMBL" id="OWA51438.1"/>
    </source>
</evidence>
<organism evidence="1 2">
    <name type="scientific">Hypsibius exemplaris</name>
    <name type="common">Freshwater tardigrade</name>
    <dbReference type="NCBI Taxonomy" id="2072580"/>
    <lineage>
        <taxon>Eukaryota</taxon>
        <taxon>Metazoa</taxon>
        <taxon>Ecdysozoa</taxon>
        <taxon>Tardigrada</taxon>
        <taxon>Eutardigrada</taxon>
        <taxon>Parachela</taxon>
        <taxon>Hypsibioidea</taxon>
        <taxon>Hypsibiidae</taxon>
        <taxon>Hypsibius</taxon>
    </lineage>
</organism>
<proteinExistence type="predicted"/>
<keyword evidence="2" id="KW-1185">Reference proteome</keyword>
<name>A0A9X6RKP5_HYPEX</name>